<proteinExistence type="predicted"/>
<organism evidence="1 2">
    <name type="scientific">Stephania yunnanensis</name>
    <dbReference type="NCBI Taxonomy" id="152371"/>
    <lineage>
        <taxon>Eukaryota</taxon>
        <taxon>Viridiplantae</taxon>
        <taxon>Streptophyta</taxon>
        <taxon>Embryophyta</taxon>
        <taxon>Tracheophyta</taxon>
        <taxon>Spermatophyta</taxon>
        <taxon>Magnoliopsida</taxon>
        <taxon>Ranunculales</taxon>
        <taxon>Menispermaceae</taxon>
        <taxon>Menispermoideae</taxon>
        <taxon>Cissampelideae</taxon>
        <taxon>Stephania</taxon>
    </lineage>
</organism>
<dbReference type="EMBL" id="JBBNAF010000010">
    <property type="protein sequence ID" value="KAK9106409.1"/>
    <property type="molecule type" value="Genomic_DNA"/>
</dbReference>
<evidence type="ECO:0000313" key="1">
    <source>
        <dbReference type="EMBL" id="KAK9106409.1"/>
    </source>
</evidence>
<keyword evidence="2" id="KW-1185">Reference proteome</keyword>
<gene>
    <name evidence="1" type="ORF">Syun_022420</name>
</gene>
<dbReference type="AlphaFoldDB" id="A0AAP0I365"/>
<sequence>MFVSRDEALDSFARNHEECLRNASCPIKVLDRCGRTESRGRVSGRAVRCERVETGAERVAVVKNGSDSLEICEFERDVATSGGWGRMDRVKAVDAMLSYADSGKGRERKRDVREEEGV</sequence>
<name>A0AAP0I365_9MAGN</name>
<protein>
    <submittedName>
        <fullName evidence="1">Uncharacterized protein</fullName>
    </submittedName>
</protein>
<dbReference type="Proteomes" id="UP001420932">
    <property type="component" value="Unassembled WGS sequence"/>
</dbReference>
<evidence type="ECO:0000313" key="2">
    <source>
        <dbReference type="Proteomes" id="UP001420932"/>
    </source>
</evidence>
<comment type="caution">
    <text evidence="1">The sequence shown here is derived from an EMBL/GenBank/DDBJ whole genome shotgun (WGS) entry which is preliminary data.</text>
</comment>
<reference evidence="1 2" key="1">
    <citation type="submission" date="2024-01" db="EMBL/GenBank/DDBJ databases">
        <title>Genome assemblies of Stephania.</title>
        <authorList>
            <person name="Yang L."/>
        </authorList>
    </citation>
    <scope>NUCLEOTIDE SEQUENCE [LARGE SCALE GENOMIC DNA]</scope>
    <source>
        <strain evidence="1">YNDBR</strain>
        <tissue evidence="1">Leaf</tissue>
    </source>
</reference>
<accession>A0AAP0I365</accession>